<keyword evidence="3" id="KW-1185">Reference proteome</keyword>
<evidence type="ECO:0000259" key="1">
    <source>
        <dbReference type="Pfam" id="PF20499"/>
    </source>
</evidence>
<reference evidence="2" key="1">
    <citation type="submission" date="2022-08" db="EMBL/GenBank/DDBJ databases">
        <authorList>
            <person name="Kallberg Y."/>
            <person name="Tangrot J."/>
            <person name="Rosling A."/>
        </authorList>
    </citation>
    <scope>NUCLEOTIDE SEQUENCE</scope>
    <source>
        <strain evidence="2">Wild A</strain>
    </source>
</reference>
<dbReference type="AlphaFoldDB" id="A0A9W4SMN9"/>
<evidence type="ECO:0000313" key="2">
    <source>
        <dbReference type="EMBL" id="CAI2172584.1"/>
    </source>
</evidence>
<evidence type="ECO:0000313" key="3">
    <source>
        <dbReference type="Proteomes" id="UP001153678"/>
    </source>
</evidence>
<gene>
    <name evidence="2" type="ORF">FWILDA_LOCUS5653</name>
</gene>
<proteinExistence type="predicted"/>
<dbReference type="InterPro" id="IPR046616">
    <property type="entry name" value="DUF6729"/>
</dbReference>
<dbReference type="Pfam" id="PF20499">
    <property type="entry name" value="DUF6729"/>
    <property type="match status" value="1"/>
</dbReference>
<comment type="caution">
    <text evidence="2">The sequence shown here is derived from an EMBL/GenBank/DDBJ whole genome shotgun (WGS) entry which is preliminary data.</text>
</comment>
<dbReference type="EMBL" id="CAMKVN010000959">
    <property type="protein sequence ID" value="CAI2172584.1"/>
    <property type="molecule type" value="Genomic_DNA"/>
</dbReference>
<organism evidence="2 3">
    <name type="scientific">Funneliformis geosporum</name>
    <dbReference type="NCBI Taxonomy" id="1117311"/>
    <lineage>
        <taxon>Eukaryota</taxon>
        <taxon>Fungi</taxon>
        <taxon>Fungi incertae sedis</taxon>
        <taxon>Mucoromycota</taxon>
        <taxon>Glomeromycotina</taxon>
        <taxon>Glomeromycetes</taxon>
        <taxon>Glomerales</taxon>
        <taxon>Glomeraceae</taxon>
        <taxon>Funneliformis</taxon>
    </lineage>
</organism>
<dbReference type="Proteomes" id="UP001153678">
    <property type="component" value="Unassembled WGS sequence"/>
</dbReference>
<feature type="domain" description="DUF6729" evidence="1">
    <location>
        <begin position="68"/>
        <end position="180"/>
    </location>
</feature>
<dbReference type="OrthoDB" id="2284808at2759"/>
<name>A0A9W4SMN9_9GLOM</name>
<accession>A0A9W4SMN9</accession>
<protein>
    <submittedName>
        <fullName evidence="2">4951_t:CDS:1</fullName>
    </submittedName>
</protein>
<sequence>MTDKLYPEEEWQQKLPSYNIINLMEENELNSFSRICSRIRPPIPEANIQSSPANIVDIGSKKILEACKGNGILSKNTFEWYYPPNTSHRSLIPNPEDDYILPIFFWRPEKFYNCYVPTIPCATDSCSGTPKSKGWADEGARLIYGLNQNVLLRSWSYSCEKCKISFYAHDERILQKLPDHFEDSEKYQGSCPSSTLIRECFLEYFENNMEEFCDKWMRSLSV</sequence>